<evidence type="ECO:0000259" key="2">
    <source>
        <dbReference type="PROSITE" id="PS50052"/>
    </source>
</evidence>
<dbReference type="InterPro" id="IPR027417">
    <property type="entry name" value="P-loop_NTPase"/>
</dbReference>
<protein>
    <submittedName>
        <fullName evidence="3">Disks large 1 tumor suppressor protein</fullName>
    </submittedName>
</protein>
<dbReference type="PROSITE" id="PS50052">
    <property type="entry name" value="GUANYLATE_KINASE_2"/>
    <property type="match status" value="1"/>
</dbReference>
<dbReference type="InterPro" id="IPR050716">
    <property type="entry name" value="MAGUK"/>
</dbReference>
<keyword evidence="4" id="KW-1185">Reference proteome</keyword>
<dbReference type="InterPro" id="IPR008145">
    <property type="entry name" value="GK/Ca_channel_bsu"/>
</dbReference>
<dbReference type="Pfam" id="PF00625">
    <property type="entry name" value="Guanylate_kin"/>
    <property type="match status" value="1"/>
</dbReference>
<dbReference type="InterPro" id="IPR036028">
    <property type="entry name" value="SH3-like_dom_sf"/>
</dbReference>
<evidence type="ECO:0000313" key="3">
    <source>
        <dbReference type="EMBL" id="KAA0190717.1"/>
    </source>
</evidence>
<dbReference type="EMBL" id="LUCM01006829">
    <property type="protein sequence ID" value="KAA0190717.1"/>
    <property type="molecule type" value="Genomic_DNA"/>
</dbReference>
<dbReference type="Gene3D" id="2.30.30.40">
    <property type="entry name" value="SH3 Domains"/>
    <property type="match status" value="1"/>
</dbReference>
<dbReference type="PANTHER" id="PTHR23122">
    <property type="entry name" value="MEMBRANE-ASSOCIATED GUANYLATE KINASE MAGUK"/>
    <property type="match status" value="1"/>
</dbReference>
<dbReference type="OrthoDB" id="78824at2759"/>
<accession>A0A8E0RQS6</accession>
<feature type="domain" description="Guanylate kinase-like" evidence="2">
    <location>
        <begin position="261"/>
        <end position="434"/>
    </location>
</feature>
<dbReference type="SUPFAM" id="SSF50044">
    <property type="entry name" value="SH3-domain"/>
    <property type="match status" value="1"/>
</dbReference>
<feature type="region of interest" description="Disordered" evidence="1">
    <location>
        <begin position="460"/>
        <end position="481"/>
    </location>
</feature>
<comment type="caution">
    <text evidence="3">The sequence shown here is derived from an EMBL/GenBank/DDBJ whole genome shotgun (WGS) entry which is preliminary data.</text>
</comment>
<dbReference type="FunFam" id="3.30.63.10:FF:000002">
    <property type="entry name" value="Guanylate kinase 1"/>
    <property type="match status" value="1"/>
</dbReference>
<sequence>MLLCLCGQSGKCFCFIISSFHTFQGLPFHHGDILHVVNASDREWWQARKITLMPISTISPTIPARTPTSDSINSSVIGQSPLGIIPSSERIERRHRIRSKRVNFFTKVTVIGGGGSGSHGPYGGTSGVSLSTTAGGNTLNHAASLPPHPILAARTSAAGLGPASPSPPLNGTDTQSQSLPPHTTGILERSNTDSVDGEKKTRSNSLTLNLFKRFSGRGRRKENSISLSGSLHSTPTDMTYETELGAVRSYEIMTPINISLTRPLLVFGPLKERVIDLLLQDPKFTSCVPHTSRPPRPGELDGVDYHFVGSKSQMEELIRADRFIEVGQFQDHYYATSVDSVRQVLQSGRVCVLNVNLTAIKRLDHEGLYPISVLLKPLSVLHLRAIQRRLTEDQAKRSIDLALRLEADNWRLFSIIVVFDTIENAVSSIQRFVQLHNGPVIWVPSHCPLPRFNRGPMVPVGSQSSTLPRATPPLLLPGTTR</sequence>
<dbReference type="AlphaFoldDB" id="A0A8E0RQS6"/>
<dbReference type="PROSITE" id="PS00856">
    <property type="entry name" value="GUANYLATE_KINASE_1"/>
    <property type="match status" value="1"/>
</dbReference>
<reference evidence="3" key="1">
    <citation type="submission" date="2019-05" db="EMBL/GenBank/DDBJ databases">
        <title>Annotation for the trematode Fasciolopsis buski.</title>
        <authorList>
            <person name="Choi Y.-J."/>
        </authorList>
    </citation>
    <scope>NUCLEOTIDE SEQUENCE</scope>
    <source>
        <strain evidence="3">HT</strain>
        <tissue evidence="3">Whole worm</tissue>
    </source>
</reference>
<evidence type="ECO:0000313" key="4">
    <source>
        <dbReference type="Proteomes" id="UP000728185"/>
    </source>
</evidence>
<dbReference type="Proteomes" id="UP000728185">
    <property type="component" value="Unassembled WGS sequence"/>
</dbReference>
<evidence type="ECO:0000256" key="1">
    <source>
        <dbReference type="SAM" id="MobiDB-lite"/>
    </source>
</evidence>
<dbReference type="Gene3D" id="3.40.50.300">
    <property type="entry name" value="P-loop containing nucleotide triphosphate hydrolases"/>
    <property type="match status" value="1"/>
</dbReference>
<feature type="compositionally biased region" description="Polar residues" evidence="1">
    <location>
        <begin position="171"/>
        <end position="181"/>
    </location>
</feature>
<name>A0A8E0RQS6_9TREM</name>
<dbReference type="InterPro" id="IPR020590">
    <property type="entry name" value="Guanylate_kinase_CS"/>
</dbReference>
<dbReference type="SUPFAM" id="SSF52540">
    <property type="entry name" value="P-loop containing nucleoside triphosphate hydrolases"/>
    <property type="match status" value="1"/>
</dbReference>
<gene>
    <name evidence="3" type="ORF">FBUS_07431</name>
</gene>
<dbReference type="SMART" id="SM00072">
    <property type="entry name" value="GuKc"/>
    <property type="match status" value="1"/>
</dbReference>
<organism evidence="3 4">
    <name type="scientific">Fasciolopsis buskii</name>
    <dbReference type="NCBI Taxonomy" id="27845"/>
    <lineage>
        <taxon>Eukaryota</taxon>
        <taxon>Metazoa</taxon>
        <taxon>Spiralia</taxon>
        <taxon>Lophotrochozoa</taxon>
        <taxon>Platyhelminthes</taxon>
        <taxon>Trematoda</taxon>
        <taxon>Digenea</taxon>
        <taxon>Plagiorchiida</taxon>
        <taxon>Echinostomata</taxon>
        <taxon>Echinostomatoidea</taxon>
        <taxon>Fasciolidae</taxon>
        <taxon>Fasciolopsis</taxon>
    </lineage>
</organism>
<proteinExistence type="predicted"/>
<feature type="region of interest" description="Disordered" evidence="1">
    <location>
        <begin position="157"/>
        <end position="201"/>
    </location>
</feature>
<dbReference type="InterPro" id="IPR008144">
    <property type="entry name" value="Guanylate_kin-like_dom"/>
</dbReference>